<comment type="caution">
    <text evidence="2">The sequence shown here is derived from an EMBL/GenBank/DDBJ whole genome shotgun (WGS) entry which is preliminary data.</text>
</comment>
<sequence length="356" mass="37527">MMRWMAGLVPALLLLAGCGGPDGAAGGPDMALLMADAPAETLADYGFFKDAGADQPVEGVVPYDLINPLFSDHAIKHRFVFVPRGNVASYSPDKVMDFPVGSALIKTFAFAPDLRAPGVKEYKVETRVLIHKKDGWAAFPYVWNAEGTEATYAPAGGHEAISVIDPSGAALSIDYAIPNKNQCKTCHQDGHDVLPIGPKARNLNHDGPAGVNQIDDWQARGLLEGVPDDVPAAAAVYDLSLPVSERARAYLDINCGHCHNAGGSASNSGLWLGSGENDPVKLGIGKHPTAAGRGSGGLTFVIAPGDPDHSIMPYRMNATEAGVAMPELGRSVIDEPGVALVREWIEDMESDEPSGR</sequence>
<keyword evidence="1" id="KW-0732">Signal</keyword>
<dbReference type="AlphaFoldDB" id="A0A062US78"/>
<feature type="signal peptide" evidence="1">
    <location>
        <begin position="1"/>
        <end position="24"/>
    </location>
</feature>
<accession>A0A062US78</accession>
<evidence type="ECO:0000313" key="3">
    <source>
        <dbReference type="Proteomes" id="UP000027190"/>
    </source>
</evidence>
<protein>
    <recommendedName>
        <fullName evidence="4">Cytochrome c domain-containing protein</fullName>
    </recommendedName>
</protein>
<dbReference type="eggNOG" id="COG2010">
    <property type="taxonomic scope" value="Bacteria"/>
</dbReference>
<evidence type="ECO:0000313" key="2">
    <source>
        <dbReference type="EMBL" id="KCZ61121.1"/>
    </source>
</evidence>
<feature type="chain" id="PRO_5001619476" description="Cytochrome c domain-containing protein" evidence="1">
    <location>
        <begin position="25"/>
        <end position="356"/>
    </location>
</feature>
<dbReference type="Proteomes" id="UP000027190">
    <property type="component" value="Unassembled WGS sequence"/>
</dbReference>
<evidence type="ECO:0008006" key="4">
    <source>
        <dbReference type="Google" id="ProtNLM"/>
    </source>
</evidence>
<dbReference type="RefSeq" id="WP_241765613.1">
    <property type="nucleotide sequence ID" value="NZ_AWFG01000001.1"/>
</dbReference>
<dbReference type="EMBL" id="AWFG01000001">
    <property type="protein sequence ID" value="KCZ61121.1"/>
    <property type="molecule type" value="Genomic_DNA"/>
</dbReference>
<proteinExistence type="predicted"/>
<organism evidence="2 3">
    <name type="scientific">Hyphomonas chukchiensis</name>
    <dbReference type="NCBI Taxonomy" id="1280947"/>
    <lineage>
        <taxon>Bacteria</taxon>
        <taxon>Pseudomonadati</taxon>
        <taxon>Pseudomonadota</taxon>
        <taxon>Alphaproteobacteria</taxon>
        <taxon>Hyphomonadales</taxon>
        <taxon>Hyphomonadaceae</taxon>
        <taxon>Hyphomonas</taxon>
    </lineage>
</organism>
<name>A0A062US78_9PROT</name>
<dbReference type="NCBIfam" id="TIGR03806">
    <property type="entry name" value="chp_HNE_0200"/>
    <property type="match status" value="1"/>
</dbReference>
<gene>
    <name evidence="2" type="ORF">HY30_01910</name>
</gene>
<reference evidence="2 3" key="1">
    <citation type="journal article" date="2014" name="Antonie Van Leeuwenhoek">
        <title>Hyphomonas beringensis sp. nov. and Hyphomonas chukchiensis sp. nov., isolated from surface seawater of the Bering Sea and Chukchi Sea.</title>
        <authorList>
            <person name="Li C."/>
            <person name="Lai Q."/>
            <person name="Li G."/>
            <person name="Dong C."/>
            <person name="Wang J."/>
            <person name="Liao Y."/>
            <person name="Shao Z."/>
        </authorList>
    </citation>
    <scope>NUCLEOTIDE SEQUENCE [LARGE SCALE GENOMIC DNA]</scope>
    <source>
        <strain evidence="2 3">BH-BN04-4</strain>
    </source>
</reference>
<keyword evidence="3" id="KW-1185">Reference proteome</keyword>
<dbReference type="PATRIC" id="fig|1280947.3.peg.377"/>
<dbReference type="InterPro" id="IPR022269">
    <property type="entry name" value="SO_2930-like_C"/>
</dbReference>
<dbReference type="PROSITE" id="PS51257">
    <property type="entry name" value="PROKAR_LIPOPROTEIN"/>
    <property type="match status" value="1"/>
</dbReference>
<evidence type="ECO:0000256" key="1">
    <source>
        <dbReference type="SAM" id="SignalP"/>
    </source>
</evidence>
<dbReference type="STRING" id="1280947.HY30_01910"/>